<dbReference type="GO" id="GO:0005283">
    <property type="term" value="F:amino acid:sodium symporter activity"/>
    <property type="evidence" value="ECO:0007669"/>
    <property type="project" value="InterPro"/>
</dbReference>
<dbReference type="Gene3D" id="1.20.1740.10">
    <property type="entry name" value="Amino acid/polyamine transporter I"/>
    <property type="match status" value="1"/>
</dbReference>
<accession>A0A942UTL8</accession>
<feature type="transmembrane region" description="Helical" evidence="9">
    <location>
        <begin position="414"/>
        <end position="432"/>
    </location>
</feature>
<evidence type="ECO:0000256" key="2">
    <source>
        <dbReference type="ARBA" id="ARBA00009261"/>
    </source>
</evidence>
<comment type="subcellular location">
    <subcellularLocation>
        <location evidence="1 9">Cell membrane</location>
        <topology evidence="1 9">Multi-pass membrane protein</topology>
    </subcellularLocation>
</comment>
<evidence type="ECO:0000313" key="10">
    <source>
        <dbReference type="EMBL" id="MBS4539009.1"/>
    </source>
</evidence>
<protein>
    <submittedName>
        <fullName evidence="10">Sodium:alanine symporter family protein</fullName>
    </submittedName>
</protein>
<dbReference type="AlphaFoldDB" id="A0A942UTL8"/>
<feature type="transmembrane region" description="Helical" evidence="9">
    <location>
        <begin position="179"/>
        <end position="201"/>
    </location>
</feature>
<dbReference type="InterPro" id="IPR001463">
    <property type="entry name" value="Na/Ala_symport"/>
</dbReference>
<feature type="transmembrane region" description="Helical" evidence="9">
    <location>
        <begin position="6"/>
        <end position="29"/>
    </location>
</feature>
<keyword evidence="7 9" id="KW-1133">Transmembrane helix</keyword>
<keyword evidence="3 9" id="KW-0813">Transport</keyword>
<evidence type="ECO:0000256" key="6">
    <source>
        <dbReference type="ARBA" id="ARBA00022847"/>
    </source>
</evidence>
<evidence type="ECO:0000256" key="8">
    <source>
        <dbReference type="ARBA" id="ARBA00023136"/>
    </source>
</evidence>
<dbReference type="Pfam" id="PF01235">
    <property type="entry name" value="Na_Ala_symp"/>
    <property type="match status" value="1"/>
</dbReference>
<dbReference type="PANTHER" id="PTHR30330">
    <property type="entry name" value="AGSS FAMILY TRANSPORTER, SODIUM-ALANINE"/>
    <property type="match status" value="1"/>
</dbReference>
<evidence type="ECO:0000256" key="4">
    <source>
        <dbReference type="ARBA" id="ARBA00022475"/>
    </source>
</evidence>
<dbReference type="PANTHER" id="PTHR30330:SF14">
    <property type="entry name" value="SODIUM_AMINO ACID (ALANINE) SYMPORTER"/>
    <property type="match status" value="1"/>
</dbReference>
<keyword evidence="4 9" id="KW-1003">Cell membrane</keyword>
<comment type="similarity">
    <text evidence="2 9">Belongs to the alanine or glycine:cation symporter (AGCS) (TC 2.A.25) family.</text>
</comment>
<keyword evidence="11" id="KW-1185">Reference proteome</keyword>
<evidence type="ECO:0000313" key="11">
    <source>
        <dbReference type="Proteomes" id="UP000724672"/>
    </source>
</evidence>
<feature type="transmembrane region" description="Helical" evidence="9">
    <location>
        <begin position="137"/>
        <end position="158"/>
    </location>
</feature>
<evidence type="ECO:0000256" key="3">
    <source>
        <dbReference type="ARBA" id="ARBA00022448"/>
    </source>
</evidence>
<dbReference type="NCBIfam" id="TIGR00835">
    <property type="entry name" value="agcS"/>
    <property type="match status" value="1"/>
</dbReference>
<dbReference type="GO" id="GO:0005886">
    <property type="term" value="C:plasma membrane"/>
    <property type="evidence" value="ECO:0007669"/>
    <property type="project" value="UniProtKB-SubCell"/>
</dbReference>
<dbReference type="PRINTS" id="PR00175">
    <property type="entry name" value="NAALASMPORT"/>
</dbReference>
<dbReference type="RefSeq" id="WP_203367050.1">
    <property type="nucleotide sequence ID" value="NZ_WSFT01000040.1"/>
</dbReference>
<comment type="caution">
    <text evidence="10">The sequence shown here is derived from an EMBL/GenBank/DDBJ whole genome shotgun (WGS) entry which is preliminary data.</text>
</comment>
<organism evidence="10 11">
    <name type="scientific">Anaeromonas frigoriresistens</name>
    <dbReference type="NCBI Taxonomy" id="2683708"/>
    <lineage>
        <taxon>Bacteria</taxon>
        <taxon>Bacillati</taxon>
        <taxon>Bacillota</taxon>
        <taxon>Tissierellia</taxon>
        <taxon>Tissierellales</taxon>
        <taxon>Thermohalobacteraceae</taxon>
        <taxon>Anaeromonas</taxon>
    </lineage>
</organism>
<keyword evidence="6 9" id="KW-0769">Symport</keyword>
<dbReference type="Proteomes" id="UP000724672">
    <property type="component" value="Unassembled WGS sequence"/>
</dbReference>
<evidence type="ECO:0000256" key="9">
    <source>
        <dbReference type="RuleBase" id="RU363064"/>
    </source>
</evidence>
<reference evidence="10" key="1">
    <citation type="submission" date="2019-12" db="EMBL/GenBank/DDBJ databases">
        <title>Clostridiaceae gen. nov. sp. nov., isolated from sediment in Xinjiang, China.</title>
        <authorList>
            <person name="Zhang R."/>
        </authorList>
    </citation>
    <scope>NUCLEOTIDE SEQUENCE</scope>
    <source>
        <strain evidence="10">D2Q-11</strain>
    </source>
</reference>
<keyword evidence="5 9" id="KW-0812">Transmembrane</keyword>
<feature type="transmembrane region" description="Helical" evidence="9">
    <location>
        <begin position="207"/>
        <end position="227"/>
    </location>
</feature>
<gene>
    <name evidence="10" type="ORF">GOQ27_11090</name>
</gene>
<name>A0A942UTL8_9FIRM</name>
<feature type="transmembrane region" description="Helical" evidence="9">
    <location>
        <begin position="346"/>
        <end position="369"/>
    </location>
</feature>
<feature type="transmembrane region" description="Helical" evidence="9">
    <location>
        <begin position="389"/>
        <end position="408"/>
    </location>
</feature>
<evidence type="ECO:0000256" key="1">
    <source>
        <dbReference type="ARBA" id="ARBA00004651"/>
    </source>
</evidence>
<proteinExistence type="inferred from homology"/>
<feature type="transmembrane region" description="Helical" evidence="9">
    <location>
        <begin position="295"/>
        <end position="322"/>
    </location>
</feature>
<evidence type="ECO:0000256" key="7">
    <source>
        <dbReference type="ARBA" id="ARBA00022989"/>
    </source>
</evidence>
<evidence type="ECO:0000256" key="5">
    <source>
        <dbReference type="ARBA" id="ARBA00022692"/>
    </source>
</evidence>
<sequence>MELLEVINGFLWGPVMLIALLGTGVLFTLRLRFIQVTKLKAIFKQVFSKPTKETEDLGMSPFQSLSTAIAAQVGTGNLAGVATAIAAGGPGAIFWMWISGFFGMGTIFAEAVLGQLFNRSENGELVGGPAYYLRYGLKSKALAGFFAISIVLALGFMGNMVQSNSIALAVNNAFDIPKIIIGIVVAVLAGLILVGGVGRIGSFTEKVVPFMAALYILGGVIILAMNYENILPALKMIVYGAFNPRAATGGFIGATVKETLRYGIARGLFSNEAGMGSTPHAHAVAKVDHPVQQGLVSMLGVIVDTGIVCTITALVILTTGAFETGLTSSELTQQGFYLGFSNFGNFGLYFIAVALFFFAFSTIIGWYFFGELNIKYLFGKKGVKYYRPLVLIGIVVGTLLDVDLVWALADVFNALMVIPNLIALVGLSALVVKSVNGYSFEKGERLDNKKIS</sequence>
<dbReference type="FunFam" id="1.20.1740.10:FF:000004">
    <property type="entry name" value="Sodium:alanine symporter family protein"/>
    <property type="match status" value="1"/>
</dbReference>
<dbReference type="EMBL" id="WSFT01000040">
    <property type="protein sequence ID" value="MBS4539009.1"/>
    <property type="molecule type" value="Genomic_DNA"/>
</dbReference>
<keyword evidence="8 9" id="KW-0472">Membrane</keyword>